<organism evidence="1">
    <name type="scientific">viral metagenome</name>
    <dbReference type="NCBI Taxonomy" id="1070528"/>
    <lineage>
        <taxon>unclassified sequences</taxon>
        <taxon>metagenomes</taxon>
        <taxon>organismal metagenomes</taxon>
    </lineage>
</organism>
<proteinExistence type="predicted"/>
<name>A0A6C0AGC7_9ZZZZ</name>
<protein>
    <submittedName>
        <fullName evidence="1">Uncharacterized protein</fullName>
    </submittedName>
</protein>
<evidence type="ECO:0000313" key="1">
    <source>
        <dbReference type="EMBL" id="QHS78391.1"/>
    </source>
</evidence>
<sequence length="133" mass="15451">MSVKNIIDTIIELSGGITELCNENCYGYTPEYESIDILMFKIKYFKGKDYSKNMYSELINKIKLITGVHSVEKGKSLLGTVITVTLLSYYKRYLADYEKMIEYSEEVEKIYEFLEGKVSKEFIAGKLITEKKY</sequence>
<accession>A0A6C0AGC7</accession>
<dbReference type="EMBL" id="MN740596">
    <property type="protein sequence ID" value="QHS78391.1"/>
    <property type="molecule type" value="Genomic_DNA"/>
</dbReference>
<dbReference type="AlphaFoldDB" id="A0A6C0AGC7"/>
<reference evidence="1" key="1">
    <citation type="journal article" date="2020" name="Nature">
        <title>Giant virus diversity and host interactions through global metagenomics.</title>
        <authorList>
            <person name="Schulz F."/>
            <person name="Roux S."/>
            <person name="Paez-Espino D."/>
            <person name="Jungbluth S."/>
            <person name="Walsh D.A."/>
            <person name="Denef V.J."/>
            <person name="McMahon K.D."/>
            <person name="Konstantinidis K.T."/>
            <person name="Eloe-Fadrosh E.A."/>
            <person name="Kyrpides N.C."/>
            <person name="Woyke T."/>
        </authorList>
    </citation>
    <scope>NUCLEOTIDE SEQUENCE</scope>
    <source>
        <strain evidence="1">GVMAG-S-1021933-23</strain>
    </source>
</reference>